<name>A0A1L5FBJ6_CLOKL</name>
<dbReference type="EMBL" id="CP018335">
    <property type="protein sequence ID" value="APM40190.1"/>
    <property type="molecule type" value="Genomic_DNA"/>
</dbReference>
<feature type="signal peptide" evidence="1">
    <location>
        <begin position="1"/>
        <end position="24"/>
    </location>
</feature>
<dbReference type="Proteomes" id="UP000184604">
    <property type="component" value="Chromosome"/>
</dbReference>
<sequence>MNKKVKFLSSTLSALLLTSGIALTNVQAQGTEANYSTKSISTVNSVQSADFTSYCYLSDSQVNQIYTFLHSTDGHGFVDFLVNNNITSRTVANTIGPSLFIFGVGTILIRANEGNGVIFLRSSQNSSEFTVVPNNNEDFNFDTYCALSSEYVSEILDYINTSHPTNSYQLADFMMLNDIISNSSRANNVAAAILGNTARFEADDMGDGILILQSITSSTKYVATPAF</sequence>
<keyword evidence="1" id="KW-0732">Signal</keyword>
<dbReference type="RefSeq" id="WP_073539791.1">
    <property type="nucleotide sequence ID" value="NZ_CP018335.1"/>
</dbReference>
<evidence type="ECO:0000256" key="1">
    <source>
        <dbReference type="SAM" id="SignalP"/>
    </source>
</evidence>
<evidence type="ECO:0000313" key="2">
    <source>
        <dbReference type="EMBL" id="APM40190.1"/>
    </source>
</evidence>
<evidence type="ECO:0000313" key="3">
    <source>
        <dbReference type="Proteomes" id="UP000184604"/>
    </source>
</evidence>
<dbReference type="OrthoDB" id="9957521at2"/>
<proteinExistence type="predicted"/>
<feature type="chain" id="PRO_5038851443" evidence="1">
    <location>
        <begin position="25"/>
        <end position="227"/>
    </location>
</feature>
<accession>A0A1L5FBJ6</accession>
<organism evidence="2 3">
    <name type="scientific">Clostridium kluyveri</name>
    <dbReference type="NCBI Taxonomy" id="1534"/>
    <lineage>
        <taxon>Bacteria</taxon>
        <taxon>Bacillati</taxon>
        <taxon>Bacillota</taxon>
        <taxon>Clostridia</taxon>
        <taxon>Eubacteriales</taxon>
        <taxon>Clostridiaceae</taxon>
        <taxon>Clostridium</taxon>
    </lineage>
</organism>
<reference evidence="2 3" key="1">
    <citation type="submission" date="2016-12" db="EMBL/GenBank/DDBJ databases">
        <title>Complete genome sequence of Clostridium kluyveri JZZ isolated from the pit mud of a Chinese flavor liquor-making factory.</title>
        <authorList>
            <person name="Wang Y."/>
        </authorList>
    </citation>
    <scope>NUCLEOTIDE SEQUENCE [LARGE SCALE GENOMIC DNA]</scope>
    <source>
        <strain evidence="2 3">JZZ</strain>
    </source>
</reference>
<protein>
    <submittedName>
        <fullName evidence="2">Uncharacterized protein</fullName>
    </submittedName>
</protein>
<gene>
    <name evidence="2" type="ORF">BS101_16300</name>
</gene>
<dbReference type="AlphaFoldDB" id="A0A1L5FBJ6"/>